<accession>A0A2B4SNF2</accession>
<feature type="compositionally biased region" description="Basic and acidic residues" evidence="1">
    <location>
        <begin position="39"/>
        <end position="51"/>
    </location>
</feature>
<comment type="caution">
    <text evidence="2">The sequence shown here is derived from an EMBL/GenBank/DDBJ whole genome shotgun (WGS) entry which is preliminary data.</text>
</comment>
<proteinExistence type="predicted"/>
<dbReference type="EMBL" id="LSMT01000036">
    <property type="protein sequence ID" value="PFX31421.1"/>
    <property type="molecule type" value="Genomic_DNA"/>
</dbReference>
<organism evidence="2 3">
    <name type="scientific">Stylophora pistillata</name>
    <name type="common">Smooth cauliflower coral</name>
    <dbReference type="NCBI Taxonomy" id="50429"/>
    <lineage>
        <taxon>Eukaryota</taxon>
        <taxon>Metazoa</taxon>
        <taxon>Cnidaria</taxon>
        <taxon>Anthozoa</taxon>
        <taxon>Hexacorallia</taxon>
        <taxon>Scleractinia</taxon>
        <taxon>Astrocoeniina</taxon>
        <taxon>Pocilloporidae</taxon>
        <taxon>Stylophora</taxon>
    </lineage>
</organism>
<protein>
    <submittedName>
        <fullName evidence="2">Uncharacterized protein</fullName>
    </submittedName>
</protein>
<feature type="region of interest" description="Disordered" evidence="1">
    <location>
        <begin position="206"/>
        <end position="238"/>
    </location>
</feature>
<evidence type="ECO:0000313" key="3">
    <source>
        <dbReference type="Proteomes" id="UP000225706"/>
    </source>
</evidence>
<evidence type="ECO:0000256" key="1">
    <source>
        <dbReference type="SAM" id="MobiDB-lite"/>
    </source>
</evidence>
<evidence type="ECO:0000313" key="2">
    <source>
        <dbReference type="EMBL" id="PFX31421.1"/>
    </source>
</evidence>
<dbReference type="AlphaFoldDB" id="A0A2B4SNF2"/>
<dbReference type="OrthoDB" id="5968879at2759"/>
<feature type="region of interest" description="Disordered" evidence="1">
    <location>
        <begin position="365"/>
        <end position="394"/>
    </location>
</feature>
<gene>
    <name evidence="2" type="ORF">AWC38_SpisGene3778</name>
</gene>
<feature type="compositionally biased region" description="Low complexity" evidence="1">
    <location>
        <begin position="143"/>
        <end position="153"/>
    </location>
</feature>
<reference evidence="3" key="1">
    <citation type="journal article" date="2017" name="bioRxiv">
        <title>Comparative analysis of the genomes of Stylophora pistillata and Acropora digitifera provides evidence for extensive differences between species of corals.</title>
        <authorList>
            <person name="Voolstra C.R."/>
            <person name="Li Y."/>
            <person name="Liew Y.J."/>
            <person name="Baumgarten S."/>
            <person name="Zoccola D."/>
            <person name="Flot J.-F."/>
            <person name="Tambutte S."/>
            <person name="Allemand D."/>
            <person name="Aranda M."/>
        </authorList>
    </citation>
    <scope>NUCLEOTIDE SEQUENCE [LARGE SCALE GENOMIC DNA]</scope>
</reference>
<feature type="compositionally biased region" description="Low complexity" evidence="1">
    <location>
        <begin position="365"/>
        <end position="385"/>
    </location>
</feature>
<keyword evidence="3" id="KW-1185">Reference proteome</keyword>
<dbReference type="Proteomes" id="UP000225706">
    <property type="component" value="Unassembled WGS sequence"/>
</dbReference>
<sequence>MADKRPKRQRTGRSCMFFDASLQHREEIELRRALSASLKEARSAQQKHEEPAQPNVETRSICTNTETRLRLKKSRCPKLKKYSKSCSLKIKQNEGIKKGSELTITSEEVSAKAKDQKEDSDKCRKLQNKGFLSKNQQRKELQSPKNSNKVVKSNKLVNTGQKRELKNILNKQNTNGKLFTCKKGNDAKKSKVVQSLTVKFNTASKDEKQPYTKCSKRKQEIEGQNDIETSNDQVKKRKLTSPKLVPEVVLETEKNFHSVEERYTSDISTLKQEVSNVLQGKLRKRLRQKLKDRKLVNPLGEIYIPANIAKTEDFLTFLCLRGSASLPRSFEVFNNPDPFFTKPTHQFPDEEVLSCPMLHTHSSVTYSPPLSSSPSESSADSPMSSIDGWLMHDD</sequence>
<feature type="region of interest" description="Disordered" evidence="1">
    <location>
        <begin position="129"/>
        <end position="153"/>
    </location>
</feature>
<feature type="region of interest" description="Disordered" evidence="1">
    <location>
        <begin position="39"/>
        <end position="59"/>
    </location>
</feature>
<name>A0A2B4SNF2_STYPI</name>